<evidence type="ECO:0000256" key="4">
    <source>
        <dbReference type="ARBA" id="ARBA00022741"/>
    </source>
</evidence>
<accession>A0ABS1LK22</accession>
<feature type="region of interest" description="Disordered" evidence="8">
    <location>
        <begin position="300"/>
        <end position="367"/>
    </location>
</feature>
<dbReference type="InterPro" id="IPR000719">
    <property type="entry name" value="Prot_kinase_dom"/>
</dbReference>
<feature type="compositionally biased region" description="Basic and acidic residues" evidence="8">
    <location>
        <begin position="320"/>
        <end position="335"/>
    </location>
</feature>
<dbReference type="EMBL" id="JABBYC010000013">
    <property type="protein sequence ID" value="MBL0886561.1"/>
    <property type="molecule type" value="Genomic_DNA"/>
</dbReference>
<evidence type="ECO:0000259" key="9">
    <source>
        <dbReference type="PROSITE" id="PS50011"/>
    </source>
</evidence>
<evidence type="ECO:0000313" key="10">
    <source>
        <dbReference type="EMBL" id="MBL0886561.1"/>
    </source>
</evidence>
<sequence length="551" mass="57584">MEHPERIGRYRIERVLGAGSFATVWLGHDEVLDARVAIKVLAENWSHDLRVRERFVEEARLLWRLEDDHLVRVHAFDELPDGRPYVVLGWADGGSLRDRLESGPLEVELCLWLLAQIASGVQVLHDAQIVHRDLTPGNVLFRNRPTGPQQVLVADLGLAKELAATSGLTARAGTPGFMAPEQDHPLATVDRRTDVYALGRLGVVLLTTPDTTPDTEPDTEPDLPSDTTAEGPTGARADVGDAPAVTVGAVEGRRRLRRGVPSAVAAVLRTATAQDPESRYADAEAFATALAEAIGNRAPGAAGGGPVTGSPAGSSPAGDSGERHRPGRAAARDEPDSGAGARPPAPAPESAPEPAPASSPLPAPRRSRRRRVVAAALVLLVTGAATTVWWLQRDTSTVAVDDDGRVRLRLPAGWEAAGSGWSGRPDGDGVLEPALVVSPDPGRWADDDSLPGAFIGLSPSLGSVTTPEAYIAEQVHGQCDEPDSTEVDAGGVTWTVATFAACRSGKPTIVEAAGSAPSDAGLLYVQIAPPASGDPASFVESLLAGVEATTS</sequence>
<dbReference type="PANTHER" id="PTHR43289:SF6">
    <property type="entry name" value="SERINE_THREONINE-PROTEIN KINASE NEKL-3"/>
    <property type="match status" value="1"/>
</dbReference>
<dbReference type="InterPro" id="IPR011009">
    <property type="entry name" value="Kinase-like_dom_sf"/>
</dbReference>
<dbReference type="GO" id="GO:0004674">
    <property type="term" value="F:protein serine/threonine kinase activity"/>
    <property type="evidence" value="ECO:0007669"/>
    <property type="project" value="UniProtKB-KW"/>
</dbReference>
<keyword evidence="4 7" id="KW-0547">Nucleotide-binding</keyword>
<evidence type="ECO:0000256" key="1">
    <source>
        <dbReference type="ARBA" id="ARBA00012513"/>
    </source>
</evidence>
<reference evidence="10 11" key="1">
    <citation type="journal article" date="2021" name="Arch. Microbiol.">
        <title>Myceligenerans indicum sp. nov., an actinobacterium isolated from mangrove sediment of Sundarbans, India.</title>
        <authorList>
            <person name="Asha K."/>
            <person name="Bhadury P."/>
        </authorList>
    </citation>
    <scope>NUCLEOTIDE SEQUENCE [LARGE SCALE GENOMIC DNA]</scope>
    <source>
        <strain evidence="10 11">I2</strain>
    </source>
</reference>
<feature type="binding site" evidence="7">
    <location>
        <position position="39"/>
    </location>
    <ligand>
        <name>ATP</name>
        <dbReference type="ChEBI" id="CHEBI:30616"/>
    </ligand>
</feature>
<feature type="domain" description="Protein kinase" evidence="9">
    <location>
        <begin position="10"/>
        <end position="294"/>
    </location>
</feature>
<evidence type="ECO:0000313" key="11">
    <source>
        <dbReference type="Proteomes" id="UP000675409"/>
    </source>
</evidence>
<evidence type="ECO:0000256" key="8">
    <source>
        <dbReference type="SAM" id="MobiDB-lite"/>
    </source>
</evidence>
<keyword evidence="3" id="KW-0808">Transferase</keyword>
<keyword evidence="6 7" id="KW-0067">ATP-binding</keyword>
<gene>
    <name evidence="10" type="ORF">HGK34_09800</name>
</gene>
<protein>
    <recommendedName>
        <fullName evidence="1">non-specific serine/threonine protein kinase</fullName>
        <ecNumber evidence="1">2.7.11.1</ecNumber>
    </recommendedName>
</protein>
<dbReference type="PROSITE" id="PS00109">
    <property type="entry name" value="PROTEIN_KINASE_TYR"/>
    <property type="match status" value="1"/>
</dbReference>
<dbReference type="Gene3D" id="1.10.510.10">
    <property type="entry name" value="Transferase(Phosphotransferase) domain 1"/>
    <property type="match status" value="1"/>
</dbReference>
<dbReference type="PROSITE" id="PS00107">
    <property type="entry name" value="PROTEIN_KINASE_ATP"/>
    <property type="match status" value="1"/>
</dbReference>
<dbReference type="PANTHER" id="PTHR43289">
    <property type="entry name" value="MITOGEN-ACTIVATED PROTEIN KINASE KINASE KINASE 20-RELATED"/>
    <property type="match status" value="1"/>
</dbReference>
<feature type="compositionally biased region" description="Low complexity" evidence="8">
    <location>
        <begin position="308"/>
        <end position="319"/>
    </location>
</feature>
<keyword evidence="2 10" id="KW-0723">Serine/threonine-protein kinase</keyword>
<dbReference type="InterPro" id="IPR017441">
    <property type="entry name" value="Protein_kinase_ATP_BS"/>
</dbReference>
<keyword evidence="11" id="KW-1185">Reference proteome</keyword>
<evidence type="ECO:0000256" key="5">
    <source>
        <dbReference type="ARBA" id="ARBA00022777"/>
    </source>
</evidence>
<dbReference type="CDD" id="cd14014">
    <property type="entry name" value="STKc_PknB_like"/>
    <property type="match status" value="1"/>
</dbReference>
<dbReference type="Proteomes" id="UP000675409">
    <property type="component" value="Unassembled WGS sequence"/>
</dbReference>
<evidence type="ECO:0000256" key="6">
    <source>
        <dbReference type="ARBA" id="ARBA00022840"/>
    </source>
</evidence>
<dbReference type="Gene3D" id="3.30.200.20">
    <property type="entry name" value="Phosphorylase Kinase, domain 1"/>
    <property type="match status" value="1"/>
</dbReference>
<evidence type="ECO:0000256" key="3">
    <source>
        <dbReference type="ARBA" id="ARBA00022679"/>
    </source>
</evidence>
<proteinExistence type="predicted"/>
<dbReference type="Pfam" id="PF00069">
    <property type="entry name" value="Pkinase"/>
    <property type="match status" value="1"/>
</dbReference>
<dbReference type="InterPro" id="IPR008266">
    <property type="entry name" value="Tyr_kinase_AS"/>
</dbReference>
<evidence type="ECO:0000256" key="7">
    <source>
        <dbReference type="PROSITE-ProRule" id="PRU10141"/>
    </source>
</evidence>
<feature type="compositionally biased region" description="Pro residues" evidence="8">
    <location>
        <begin position="343"/>
        <end position="363"/>
    </location>
</feature>
<dbReference type="SUPFAM" id="SSF56112">
    <property type="entry name" value="Protein kinase-like (PK-like)"/>
    <property type="match status" value="1"/>
</dbReference>
<keyword evidence="5 10" id="KW-0418">Kinase</keyword>
<comment type="caution">
    <text evidence="10">The sequence shown here is derived from an EMBL/GenBank/DDBJ whole genome shotgun (WGS) entry which is preliminary data.</text>
</comment>
<evidence type="ECO:0000256" key="2">
    <source>
        <dbReference type="ARBA" id="ARBA00022527"/>
    </source>
</evidence>
<dbReference type="EC" id="2.7.11.1" evidence="1"/>
<dbReference type="PROSITE" id="PS50011">
    <property type="entry name" value="PROTEIN_KINASE_DOM"/>
    <property type="match status" value="1"/>
</dbReference>
<feature type="compositionally biased region" description="Acidic residues" evidence="8">
    <location>
        <begin position="213"/>
        <end position="223"/>
    </location>
</feature>
<organism evidence="10 11">
    <name type="scientific">Myceligenerans indicum</name>
    <dbReference type="NCBI Taxonomy" id="2593663"/>
    <lineage>
        <taxon>Bacteria</taxon>
        <taxon>Bacillati</taxon>
        <taxon>Actinomycetota</taxon>
        <taxon>Actinomycetes</taxon>
        <taxon>Micrococcales</taxon>
        <taxon>Promicromonosporaceae</taxon>
        <taxon>Myceligenerans</taxon>
    </lineage>
</organism>
<feature type="region of interest" description="Disordered" evidence="8">
    <location>
        <begin position="207"/>
        <end position="243"/>
    </location>
</feature>
<dbReference type="RefSeq" id="WP_201846638.1">
    <property type="nucleotide sequence ID" value="NZ_JABBYC010000013.1"/>
</dbReference>
<name>A0ABS1LK22_9MICO</name>